<reference evidence="1" key="2">
    <citation type="submission" date="2022-10" db="EMBL/GenBank/DDBJ databases">
        <authorList>
            <consortium name="ENA_rothamsted_submissions"/>
            <consortium name="culmorum"/>
            <person name="King R."/>
        </authorList>
    </citation>
    <scope>NUCLEOTIDE SEQUENCE</scope>
</reference>
<sequence length="203" mass="24174">MEWPSKNIPHGGILHPAKASYNPETKKFLQLLMDESKLTMMQRNKINYHLRNGEPLPGTIRHHNQNTHVPEITIRPTSSKRRSRESIINSGAYQVEKFLSNVPVMDREKEKEKLQNRMAFNKDVKVSEARFFRKQASKEDSEEVNRFDELVREIKEREDWLREMEEMGRGNQYKQIIEQQIQEKVREMNMLSCETGYHSMNKR</sequence>
<evidence type="ECO:0000313" key="1">
    <source>
        <dbReference type="EMBL" id="CAG9817681.1"/>
    </source>
</evidence>
<name>A0A9N9SGR2_PHACE</name>
<accession>A0A9N9SGR2</accession>
<keyword evidence="2" id="KW-1185">Reference proteome</keyword>
<dbReference type="OrthoDB" id="10262032at2759"/>
<dbReference type="Proteomes" id="UP001153737">
    <property type="component" value="Chromosome 16"/>
</dbReference>
<dbReference type="AlphaFoldDB" id="A0A9N9SGR2"/>
<dbReference type="EMBL" id="OU896722">
    <property type="protein sequence ID" value="CAG9817681.1"/>
    <property type="molecule type" value="Genomic_DNA"/>
</dbReference>
<gene>
    <name evidence="1" type="ORF">PHAECO_LOCUS5112</name>
</gene>
<dbReference type="PANTHER" id="PTHR28348">
    <property type="entry name" value="UPF0193 PROTEIN EVG1"/>
    <property type="match status" value="1"/>
</dbReference>
<proteinExistence type="predicted"/>
<evidence type="ECO:0000313" key="2">
    <source>
        <dbReference type="Proteomes" id="UP001153737"/>
    </source>
</evidence>
<reference evidence="1" key="1">
    <citation type="submission" date="2022-01" db="EMBL/GenBank/DDBJ databases">
        <authorList>
            <person name="King R."/>
        </authorList>
    </citation>
    <scope>NUCLEOTIDE SEQUENCE</scope>
</reference>
<dbReference type="Pfam" id="PF05250">
    <property type="entry name" value="UPF0193"/>
    <property type="match status" value="1"/>
</dbReference>
<organism evidence="1 2">
    <name type="scientific">Phaedon cochleariae</name>
    <name type="common">Mustard beetle</name>
    <dbReference type="NCBI Taxonomy" id="80249"/>
    <lineage>
        <taxon>Eukaryota</taxon>
        <taxon>Metazoa</taxon>
        <taxon>Ecdysozoa</taxon>
        <taxon>Arthropoda</taxon>
        <taxon>Hexapoda</taxon>
        <taxon>Insecta</taxon>
        <taxon>Pterygota</taxon>
        <taxon>Neoptera</taxon>
        <taxon>Endopterygota</taxon>
        <taxon>Coleoptera</taxon>
        <taxon>Polyphaga</taxon>
        <taxon>Cucujiformia</taxon>
        <taxon>Chrysomeloidea</taxon>
        <taxon>Chrysomelidae</taxon>
        <taxon>Chrysomelinae</taxon>
        <taxon>Chrysomelini</taxon>
        <taxon>Phaedon</taxon>
    </lineage>
</organism>
<protein>
    <submittedName>
        <fullName evidence="1">Uncharacterized protein</fullName>
    </submittedName>
</protein>
<dbReference type="InterPro" id="IPR007914">
    <property type="entry name" value="UPF0193"/>
</dbReference>
<dbReference type="PANTHER" id="PTHR28348:SF1">
    <property type="entry name" value="UPF0193 PROTEIN EVG1"/>
    <property type="match status" value="1"/>
</dbReference>